<dbReference type="PANTHER" id="PTHR42791:SF4">
    <property type="entry name" value="ACETYLTRANSFERASE, GNAT FAMILY FAMILY (AFU_ORTHOLOGUE AFUA_4G09540)-RELATED"/>
    <property type="match status" value="1"/>
</dbReference>
<reference evidence="2 3" key="1">
    <citation type="submission" date="2017-03" db="EMBL/GenBank/DDBJ databases">
        <title>Genomes of endolithic fungi from Antarctica.</title>
        <authorList>
            <person name="Coleine C."/>
            <person name="Masonjones S."/>
            <person name="Stajich J.E."/>
        </authorList>
    </citation>
    <scope>NUCLEOTIDE SEQUENCE [LARGE SCALE GENOMIC DNA]</scope>
    <source>
        <strain evidence="2 3">CCFEE 5187</strain>
    </source>
</reference>
<evidence type="ECO:0000259" key="1">
    <source>
        <dbReference type="PROSITE" id="PS51186"/>
    </source>
</evidence>
<comment type="caution">
    <text evidence="2">The sequence shown here is derived from an EMBL/GenBank/DDBJ whole genome shotgun (WGS) entry which is preliminary data.</text>
</comment>
<name>A0A4U0XIR6_9PEZI</name>
<evidence type="ECO:0000313" key="3">
    <source>
        <dbReference type="Proteomes" id="UP000308768"/>
    </source>
</evidence>
<proteinExistence type="predicted"/>
<dbReference type="Gene3D" id="3.40.630.30">
    <property type="match status" value="1"/>
</dbReference>
<dbReference type="STRING" id="331657.A0A4U0XIR6"/>
<dbReference type="InterPro" id="IPR016181">
    <property type="entry name" value="Acyl_CoA_acyltransferase"/>
</dbReference>
<keyword evidence="3" id="KW-1185">Reference proteome</keyword>
<evidence type="ECO:0000313" key="2">
    <source>
        <dbReference type="EMBL" id="TKA76990.1"/>
    </source>
</evidence>
<dbReference type="SUPFAM" id="SSF55729">
    <property type="entry name" value="Acyl-CoA N-acyltransferases (Nat)"/>
    <property type="match status" value="1"/>
</dbReference>
<dbReference type="Proteomes" id="UP000308768">
    <property type="component" value="Unassembled WGS sequence"/>
</dbReference>
<gene>
    <name evidence="2" type="ORF">B0A49_01976</name>
</gene>
<dbReference type="PANTHER" id="PTHR42791">
    <property type="entry name" value="GNAT FAMILY ACETYLTRANSFERASE"/>
    <property type="match status" value="1"/>
</dbReference>
<organism evidence="2 3">
    <name type="scientific">Cryomyces minteri</name>
    <dbReference type="NCBI Taxonomy" id="331657"/>
    <lineage>
        <taxon>Eukaryota</taxon>
        <taxon>Fungi</taxon>
        <taxon>Dikarya</taxon>
        <taxon>Ascomycota</taxon>
        <taxon>Pezizomycotina</taxon>
        <taxon>Dothideomycetes</taxon>
        <taxon>Dothideomycetes incertae sedis</taxon>
        <taxon>Cryomyces</taxon>
    </lineage>
</organism>
<protein>
    <recommendedName>
        <fullName evidence="1">N-acetyltransferase domain-containing protein</fullName>
    </recommendedName>
</protein>
<sequence length="231" mass="26836">MTTQITHMREEDIDGAIDTIQQAFAEDPYNNWFSTIRNRVSLGIRCRWGLQHALFYVAKDAASSTPDKVIGTAMWLPPSPPSAPRSWPLYLASWSLWLQQVRMNLYYGRGGLNTKRYWIWKAAQHEAQSGLWTDERGYYFCNIVTVLPECQGRGIGRALFEVVMRRADEEGVNCYLESSRAEPNMRIYERMGFKLAREMLCDDDGDAIKLFCMMREPKRRENNMQADEARI</sequence>
<dbReference type="AlphaFoldDB" id="A0A4U0XIR6"/>
<dbReference type="OrthoDB" id="512662at2759"/>
<feature type="domain" description="N-acetyltransferase" evidence="1">
    <location>
        <begin position="73"/>
        <end position="215"/>
    </location>
</feature>
<dbReference type="GO" id="GO:0016747">
    <property type="term" value="F:acyltransferase activity, transferring groups other than amino-acyl groups"/>
    <property type="evidence" value="ECO:0007669"/>
    <property type="project" value="InterPro"/>
</dbReference>
<dbReference type="InterPro" id="IPR000182">
    <property type="entry name" value="GNAT_dom"/>
</dbReference>
<accession>A0A4U0XIR6</accession>
<dbReference type="PROSITE" id="PS51186">
    <property type="entry name" value="GNAT"/>
    <property type="match status" value="1"/>
</dbReference>
<dbReference type="EMBL" id="NAJN01000209">
    <property type="protein sequence ID" value="TKA76990.1"/>
    <property type="molecule type" value="Genomic_DNA"/>
</dbReference>
<dbReference type="InterPro" id="IPR052523">
    <property type="entry name" value="Trichothecene_AcTrans"/>
</dbReference>
<dbReference type="Pfam" id="PF13508">
    <property type="entry name" value="Acetyltransf_7"/>
    <property type="match status" value="1"/>
</dbReference>
<dbReference type="CDD" id="cd04301">
    <property type="entry name" value="NAT_SF"/>
    <property type="match status" value="1"/>
</dbReference>